<proteinExistence type="predicted"/>
<dbReference type="Proteomes" id="UP000799302">
    <property type="component" value="Unassembled WGS sequence"/>
</dbReference>
<organism evidence="2 3">
    <name type="scientific">Microthyrium microscopicum</name>
    <dbReference type="NCBI Taxonomy" id="703497"/>
    <lineage>
        <taxon>Eukaryota</taxon>
        <taxon>Fungi</taxon>
        <taxon>Dikarya</taxon>
        <taxon>Ascomycota</taxon>
        <taxon>Pezizomycotina</taxon>
        <taxon>Dothideomycetes</taxon>
        <taxon>Dothideomycetes incertae sedis</taxon>
        <taxon>Microthyriales</taxon>
        <taxon>Microthyriaceae</taxon>
        <taxon>Microthyrium</taxon>
    </lineage>
</organism>
<keyword evidence="3" id="KW-1185">Reference proteome</keyword>
<gene>
    <name evidence="2" type="ORF">BT63DRAFT_429255</name>
</gene>
<dbReference type="AlphaFoldDB" id="A0A6A6TZ79"/>
<protein>
    <submittedName>
        <fullName evidence="2">Uncharacterized protein</fullName>
    </submittedName>
</protein>
<dbReference type="EMBL" id="MU004242">
    <property type="protein sequence ID" value="KAF2664487.1"/>
    <property type="molecule type" value="Genomic_DNA"/>
</dbReference>
<feature type="region of interest" description="Disordered" evidence="1">
    <location>
        <begin position="18"/>
        <end position="47"/>
    </location>
</feature>
<feature type="compositionally biased region" description="Basic and acidic residues" evidence="1">
    <location>
        <begin position="92"/>
        <end position="102"/>
    </location>
</feature>
<feature type="compositionally biased region" description="Basic and acidic residues" evidence="1">
    <location>
        <begin position="20"/>
        <end position="33"/>
    </location>
</feature>
<evidence type="ECO:0000313" key="2">
    <source>
        <dbReference type="EMBL" id="KAF2664487.1"/>
    </source>
</evidence>
<name>A0A6A6TZ79_9PEZI</name>
<evidence type="ECO:0000256" key="1">
    <source>
        <dbReference type="SAM" id="MobiDB-lite"/>
    </source>
</evidence>
<accession>A0A6A6TZ79</accession>
<feature type="region of interest" description="Disordered" evidence="1">
    <location>
        <begin position="83"/>
        <end position="108"/>
    </location>
</feature>
<reference evidence="2" key="1">
    <citation type="journal article" date="2020" name="Stud. Mycol.">
        <title>101 Dothideomycetes genomes: a test case for predicting lifestyles and emergence of pathogens.</title>
        <authorList>
            <person name="Haridas S."/>
            <person name="Albert R."/>
            <person name="Binder M."/>
            <person name="Bloem J."/>
            <person name="Labutti K."/>
            <person name="Salamov A."/>
            <person name="Andreopoulos B."/>
            <person name="Baker S."/>
            <person name="Barry K."/>
            <person name="Bills G."/>
            <person name="Bluhm B."/>
            <person name="Cannon C."/>
            <person name="Castanera R."/>
            <person name="Culley D."/>
            <person name="Daum C."/>
            <person name="Ezra D."/>
            <person name="Gonzalez J."/>
            <person name="Henrissat B."/>
            <person name="Kuo A."/>
            <person name="Liang C."/>
            <person name="Lipzen A."/>
            <person name="Lutzoni F."/>
            <person name="Magnuson J."/>
            <person name="Mondo S."/>
            <person name="Nolan M."/>
            <person name="Ohm R."/>
            <person name="Pangilinan J."/>
            <person name="Park H.-J."/>
            <person name="Ramirez L."/>
            <person name="Alfaro M."/>
            <person name="Sun H."/>
            <person name="Tritt A."/>
            <person name="Yoshinaga Y."/>
            <person name="Zwiers L.-H."/>
            <person name="Turgeon B."/>
            <person name="Goodwin S."/>
            <person name="Spatafora J."/>
            <person name="Crous P."/>
            <person name="Grigoriev I."/>
        </authorList>
    </citation>
    <scope>NUCLEOTIDE SEQUENCE</scope>
    <source>
        <strain evidence="2">CBS 115976</strain>
    </source>
</reference>
<sequence length="108" mass="12676">MPRDQSFYRLRLRNPATRTGWRDSVQRSAEGNRKPRGAGKKWLPPAWQGTLERQKHYRKKLDVKTLPSFMSLVLTILKDQSRKRKVSCQPRAKSDERVRDESLEAALQ</sequence>
<evidence type="ECO:0000313" key="3">
    <source>
        <dbReference type="Proteomes" id="UP000799302"/>
    </source>
</evidence>